<reference evidence="4" key="1">
    <citation type="submission" date="2023-07" db="EMBL/GenBank/DDBJ databases">
        <title>Whole-genome sequencing of a new Methanosarcina sp. Z-7115.</title>
        <authorList>
            <person name="Zhilina T.N."/>
            <person name="Merkel A.Y."/>
        </authorList>
    </citation>
    <scope>NUCLEOTIDE SEQUENCE [LARGE SCALE GENOMIC DNA]</scope>
    <source>
        <strain evidence="4">Z-7115</strain>
    </source>
</reference>
<feature type="compositionally biased region" description="Basic residues" evidence="2">
    <location>
        <begin position="1317"/>
        <end position="1333"/>
    </location>
</feature>
<gene>
    <name evidence="3" type="ORF">RG963_06790</name>
</gene>
<accession>A0ABU2D0J8</accession>
<keyword evidence="4" id="KW-1185">Reference proteome</keyword>
<feature type="coiled-coil region" evidence="1">
    <location>
        <begin position="279"/>
        <end position="306"/>
    </location>
</feature>
<evidence type="ECO:0000313" key="3">
    <source>
        <dbReference type="EMBL" id="MDR7665489.1"/>
    </source>
</evidence>
<evidence type="ECO:0000256" key="2">
    <source>
        <dbReference type="SAM" id="MobiDB-lite"/>
    </source>
</evidence>
<proteinExistence type="predicted"/>
<protein>
    <submittedName>
        <fullName evidence="3">Uncharacterized protein</fullName>
    </submittedName>
</protein>
<dbReference type="Proteomes" id="UP001246244">
    <property type="component" value="Unassembled WGS sequence"/>
</dbReference>
<evidence type="ECO:0000313" key="4">
    <source>
        <dbReference type="Proteomes" id="UP001246244"/>
    </source>
</evidence>
<feature type="region of interest" description="Disordered" evidence="2">
    <location>
        <begin position="1313"/>
        <end position="1333"/>
    </location>
</feature>
<feature type="region of interest" description="Disordered" evidence="2">
    <location>
        <begin position="28"/>
        <end position="63"/>
    </location>
</feature>
<organism evidence="3 4">
    <name type="scientific">Methanosarcina baikalica</name>
    <dbReference type="NCBI Taxonomy" id="3073890"/>
    <lineage>
        <taxon>Archaea</taxon>
        <taxon>Methanobacteriati</taxon>
        <taxon>Methanobacteriota</taxon>
        <taxon>Stenosarchaea group</taxon>
        <taxon>Methanomicrobia</taxon>
        <taxon>Methanosarcinales</taxon>
        <taxon>Methanosarcinaceae</taxon>
        <taxon>Methanosarcina</taxon>
    </lineage>
</organism>
<feature type="compositionally biased region" description="Polar residues" evidence="2">
    <location>
        <begin position="29"/>
        <end position="44"/>
    </location>
</feature>
<evidence type="ECO:0000256" key="1">
    <source>
        <dbReference type="SAM" id="Coils"/>
    </source>
</evidence>
<dbReference type="EMBL" id="JAVKPK010000021">
    <property type="protein sequence ID" value="MDR7665489.1"/>
    <property type="molecule type" value="Genomic_DNA"/>
</dbReference>
<feature type="region of interest" description="Disordered" evidence="2">
    <location>
        <begin position="1131"/>
        <end position="1269"/>
    </location>
</feature>
<keyword evidence="1" id="KW-0175">Coiled coil</keyword>
<sequence>MVTASQLQAASANNYKYALSNDQYKALANENNTQQQQGQPLTTEEQYRQRKGLSTEKASSAQPVQAVAAAQPAAQNNTANAAQVTQSAAPINKTSGLPQGETFQYTLSHAQQNKFVRENQSKVAAGQPALTELQFRKNIGMDTSTVGGTYTAPKVTNNSYTAATPATSTKDVGSTNKAATGSGDQKIAAQKAASSGNSNASAVSGTAQQAQAQVVSATETAKRNAAVKAENDRIAAQAKIDAQNAANAKRSAAQEAATKEKAAIAARAEASKTANASVKAAATKRANELQKQADDAKKAAKAAEDDADAKAKLANVYGEASYYSEIAARTGNAAAARKAAIAVKGIKSVKAEAQKTSAKAKAAGVTSHEGQILLKDGTWISQHERKGNDAKDSVKIYSSQAEYNKVQAERKAKAKKDAAAAQGASSAYKVVVAKDGKIIDAIQANGLFGTGAGSVRIVTVDRSGKVVAASKSAEEYQSTLKAAIKNAAIPVTSSTSAEDVKTIKEARSYVLNRMSGSAKTEQKEKYNTVDGVFTSQLEKSLAKKIGAAGAYLQSKAKKGSEGARDGAFLVKLSQGDLSENVKTTLSTSQKALDAGFARQITPMFTEIERVNSIVNSALANTSITINDSGRWAITKKGKESIKGVTFNAKASKEAAIKENAVLGGIDAYVGESYANIKAKPVTAAAGLGLMVAGGVVAGTVIKGVGLGANLALRTGATRIGAESAVRAAASKGLYTAANYTEKVVNFGMLGSLAVDVNNLRKEGDYKELSRTIVNLAIGGIGFKKGDALALKGIDRIRARGGVEIPVESIVSSDVLTGKTAFPMTKHGTPVRETIESFKDAEGESIGYHASPTPIYPKVRASVARQSDQAGLYVAPLESGASMYFARISKDTKPLGTLEALSVDISTLAGAAGKVTKADLQASAKVIASRALGKQGVHPTSVIELKDAVKSTPKNVVDAVLGTPGSLPTVQKIRLPGEVKRMPKEIRLDLEATQKAMETADKGDAFITFKFERNIKKGRAETEATITPSTVLKRINTEKRYFKYNGRVVTLTEYRALAEKGKIPAGQMGERELTASQKKKLAERFKKVSEDSKQKVYSSESKQPRQGVRVVPLEKLLTSKSMASIRKVYQLSKESKIRPAQTASSKNAPVKHSAYVSKKAAGSDSKVSTSTKSKASASKTSRAVNSKTSTSRAATSRTSTSRTTQSGTTPSRTSSSKKAPSRTAPSRSSPSRTTTETSSKGYSESRTYSTSGSGSGTGRGSTTVIPPTTRETVIFRKKRQTDEKKVLKSQKDMVQLTRQLKNTLGSLNSVFDLPSKKAATRKTTKRSTKRVSRA</sequence>
<feature type="compositionally biased region" description="Low complexity" evidence="2">
    <location>
        <begin position="1162"/>
        <end position="1251"/>
    </location>
</feature>
<comment type="caution">
    <text evidence="3">The sequence shown here is derived from an EMBL/GenBank/DDBJ whole genome shotgun (WGS) entry which is preliminary data.</text>
</comment>
<name>A0ABU2D0J8_9EURY</name>
<dbReference type="RefSeq" id="WP_310575515.1">
    <property type="nucleotide sequence ID" value="NZ_JAVKPK010000021.1"/>
</dbReference>
<feature type="region of interest" description="Disordered" evidence="2">
    <location>
        <begin position="154"/>
        <end position="183"/>
    </location>
</feature>